<name>A0A7M2YD11_9FLAO</name>
<keyword evidence="1" id="KW-0472">Membrane</keyword>
<dbReference type="AlphaFoldDB" id="A0A7M2YD11"/>
<dbReference type="EMBL" id="CP040442">
    <property type="protein sequence ID" value="QOW11689.1"/>
    <property type="molecule type" value="Genomic_DNA"/>
</dbReference>
<dbReference type="NCBIfam" id="NF037970">
    <property type="entry name" value="vanZ_1"/>
    <property type="match status" value="1"/>
</dbReference>
<feature type="transmembrane region" description="Helical" evidence="1">
    <location>
        <begin position="43"/>
        <end position="60"/>
    </location>
</feature>
<dbReference type="PANTHER" id="PTHR28008:SF1">
    <property type="entry name" value="DOMAIN PROTEIN, PUTATIVE (AFU_ORTHOLOGUE AFUA_3G10980)-RELATED"/>
    <property type="match status" value="1"/>
</dbReference>
<dbReference type="Proteomes" id="UP000594195">
    <property type="component" value="Chromosome"/>
</dbReference>
<keyword evidence="1" id="KW-1133">Transmembrane helix</keyword>
<dbReference type="Pfam" id="PF04892">
    <property type="entry name" value="VanZ"/>
    <property type="match status" value="1"/>
</dbReference>
<dbReference type="PANTHER" id="PTHR28008">
    <property type="entry name" value="DOMAIN PROTEIN, PUTATIVE (AFU_ORTHOLOGUE AFUA_3G10980)-RELATED"/>
    <property type="match status" value="1"/>
</dbReference>
<keyword evidence="4" id="KW-1185">Reference proteome</keyword>
<evidence type="ECO:0000256" key="1">
    <source>
        <dbReference type="SAM" id="Phobius"/>
    </source>
</evidence>
<evidence type="ECO:0000313" key="4">
    <source>
        <dbReference type="Proteomes" id="UP000594195"/>
    </source>
</evidence>
<feature type="transmembrane region" description="Helical" evidence="1">
    <location>
        <begin position="7"/>
        <end position="23"/>
    </location>
</feature>
<gene>
    <name evidence="3" type="ORF">Q73A0000_15565</name>
</gene>
<dbReference type="InterPro" id="IPR006976">
    <property type="entry name" value="VanZ-like"/>
</dbReference>
<protein>
    <submittedName>
        <fullName evidence="3">VanZ family protein</fullName>
    </submittedName>
</protein>
<accession>A0A7M2YD11</accession>
<feature type="transmembrane region" description="Helical" evidence="1">
    <location>
        <begin position="94"/>
        <end position="111"/>
    </location>
</feature>
<proteinExistence type="predicted"/>
<sequence>MDKITKIFRKILPIYWAFLTFMLLKPGVENFEYAFMFEGIDKVLHLCIFTFLGFSFIAAFPKIKFYYFIQIMICYGLLTEILQEEMHWGRSLEFLDLVADIIGVLIGYFIFKKLQRTII</sequence>
<evidence type="ECO:0000259" key="2">
    <source>
        <dbReference type="Pfam" id="PF04892"/>
    </source>
</evidence>
<evidence type="ECO:0000313" key="3">
    <source>
        <dbReference type="EMBL" id="QOW11689.1"/>
    </source>
</evidence>
<dbReference type="KEGG" id="kfa:Q73A0000_15565"/>
<feature type="transmembrane region" description="Helical" evidence="1">
    <location>
        <begin position="65"/>
        <end position="82"/>
    </location>
</feature>
<keyword evidence="1" id="KW-0812">Transmembrane</keyword>
<organism evidence="3 4">
    <name type="scientific">Kaistella flava</name>
    <name type="common">ex Peng et al. 2021</name>
    <dbReference type="NCBI Taxonomy" id="2038776"/>
    <lineage>
        <taxon>Bacteria</taxon>
        <taxon>Pseudomonadati</taxon>
        <taxon>Bacteroidota</taxon>
        <taxon>Flavobacteriia</taxon>
        <taxon>Flavobacteriales</taxon>
        <taxon>Weeksellaceae</taxon>
        <taxon>Chryseobacterium group</taxon>
        <taxon>Kaistella</taxon>
    </lineage>
</organism>
<reference evidence="3 4" key="1">
    <citation type="submission" date="2019-05" db="EMBL/GenBank/DDBJ databases">
        <title>Chryseobacterium sp. isolated from King George Island, maritime Antarctica.</title>
        <authorList>
            <person name="Peng X."/>
        </authorList>
    </citation>
    <scope>NUCLEOTIDE SEQUENCE [LARGE SCALE GENOMIC DNA]</scope>
    <source>
        <strain evidence="3 4">7-3A</strain>
    </source>
</reference>
<feature type="domain" description="VanZ-like" evidence="2">
    <location>
        <begin position="33"/>
        <end position="112"/>
    </location>
</feature>